<name>A0A517YS49_9BACT</name>
<reference evidence="2 3" key="1">
    <citation type="submission" date="2019-02" db="EMBL/GenBank/DDBJ databases">
        <title>Deep-cultivation of Planctomycetes and their phenomic and genomic characterization uncovers novel biology.</title>
        <authorList>
            <person name="Wiegand S."/>
            <person name="Jogler M."/>
            <person name="Boedeker C."/>
            <person name="Pinto D."/>
            <person name="Vollmers J."/>
            <person name="Rivas-Marin E."/>
            <person name="Kohn T."/>
            <person name="Peeters S.H."/>
            <person name="Heuer A."/>
            <person name="Rast P."/>
            <person name="Oberbeckmann S."/>
            <person name="Bunk B."/>
            <person name="Jeske O."/>
            <person name="Meyerdierks A."/>
            <person name="Storesund J.E."/>
            <person name="Kallscheuer N."/>
            <person name="Luecker S."/>
            <person name="Lage O.M."/>
            <person name="Pohl T."/>
            <person name="Merkel B.J."/>
            <person name="Hornburger P."/>
            <person name="Mueller R.-W."/>
            <person name="Bruemmer F."/>
            <person name="Labrenz M."/>
            <person name="Spormann A.M."/>
            <person name="Op den Camp H."/>
            <person name="Overmann J."/>
            <person name="Amann R."/>
            <person name="Jetten M.S.M."/>
            <person name="Mascher T."/>
            <person name="Medema M.H."/>
            <person name="Devos D.P."/>
            <person name="Kaster A.-K."/>
            <person name="Ovreas L."/>
            <person name="Rohde M."/>
            <person name="Galperin M.Y."/>
            <person name="Jogler C."/>
        </authorList>
    </citation>
    <scope>NUCLEOTIDE SEQUENCE [LARGE SCALE GENOMIC DNA]</scope>
    <source>
        <strain evidence="2 3">KS4</strain>
    </source>
</reference>
<accession>A0A517YS49</accession>
<dbReference type="OrthoDB" id="284616at2"/>
<protein>
    <submittedName>
        <fullName evidence="2">Uncharacterized protein</fullName>
    </submittedName>
</protein>
<dbReference type="AlphaFoldDB" id="A0A517YS49"/>
<sequence length="167" mass="18286">MKTFTDSTGRSWMLTLNLGTAMLVKDRLGIDLLQPESSREPTLDDPEGQPVLTLLGTDEMLLGQVLCCMLEDQFTKHEVTEVDVRASFDGQTLLAAQKAFYEELVDFFQSRGRNDRAKAVSKQMEMISAAIQAAEAKIDMITTSPLEGDGQTFSGSQEASDLPTSDG</sequence>
<dbReference type="Proteomes" id="UP000317369">
    <property type="component" value="Chromosome"/>
</dbReference>
<proteinExistence type="predicted"/>
<evidence type="ECO:0000313" key="2">
    <source>
        <dbReference type="EMBL" id="QDU33050.1"/>
    </source>
</evidence>
<dbReference type="KEGG" id="pcor:KS4_10910"/>
<keyword evidence="3" id="KW-1185">Reference proteome</keyword>
<feature type="region of interest" description="Disordered" evidence="1">
    <location>
        <begin position="144"/>
        <end position="167"/>
    </location>
</feature>
<evidence type="ECO:0000313" key="3">
    <source>
        <dbReference type="Proteomes" id="UP000317369"/>
    </source>
</evidence>
<dbReference type="RefSeq" id="WP_145075542.1">
    <property type="nucleotide sequence ID" value="NZ_CP036425.1"/>
</dbReference>
<evidence type="ECO:0000256" key="1">
    <source>
        <dbReference type="SAM" id="MobiDB-lite"/>
    </source>
</evidence>
<organism evidence="2 3">
    <name type="scientific">Poriferisphaera corsica</name>
    <dbReference type="NCBI Taxonomy" id="2528020"/>
    <lineage>
        <taxon>Bacteria</taxon>
        <taxon>Pseudomonadati</taxon>
        <taxon>Planctomycetota</taxon>
        <taxon>Phycisphaerae</taxon>
        <taxon>Phycisphaerales</taxon>
        <taxon>Phycisphaeraceae</taxon>
        <taxon>Poriferisphaera</taxon>
    </lineage>
</organism>
<dbReference type="EMBL" id="CP036425">
    <property type="protein sequence ID" value="QDU33050.1"/>
    <property type="molecule type" value="Genomic_DNA"/>
</dbReference>
<gene>
    <name evidence="2" type="ORF">KS4_10910</name>
</gene>